<feature type="region of interest" description="Disordered" evidence="8">
    <location>
        <begin position="372"/>
        <end position="410"/>
    </location>
</feature>
<dbReference type="GO" id="GO:0005737">
    <property type="term" value="C:cytoplasm"/>
    <property type="evidence" value="ECO:0007669"/>
    <property type="project" value="UniProtKB-SubCell"/>
</dbReference>
<feature type="binding site" evidence="7">
    <location>
        <begin position="35"/>
        <end position="40"/>
    </location>
    <ligand>
        <name>ATP</name>
        <dbReference type="ChEBI" id="CHEBI:30616"/>
    </ligand>
</feature>
<dbReference type="CDD" id="cd01992">
    <property type="entry name" value="TilS_N"/>
    <property type="match status" value="1"/>
</dbReference>
<evidence type="ECO:0000259" key="9">
    <source>
        <dbReference type="Pfam" id="PF01171"/>
    </source>
</evidence>
<name>A0A4P6EPF7_9MICO</name>
<proteinExistence type="inferred from homology"/>
<keyword evidence="12" id="KW-1185">Reference proteome</keyword>
<dbReference type="Gene3D" id="3.40.50.620">
    <property type="entry name" value="HUPs"/>
    <property type="match status" value="1"/>
</dbReference>
<dbReference type="HAMAP" id="MF_01161">
    <property type="entry name" value="tRNA_Ile_lys_synt"/>
    <property type="match status" value="1"/>
</dbReference>
<dbReference type="GO" id="GO:0032267">
    <property type="term" value="F:tRNA(Ile)-lysidine synthase activity"/>
    <property type="evidence" value="ECO:0007669"/>
    <property type="project" value="UniProtKB-EC"/>
</dbReference>
<evidence type="ECO:0000256" key="8">
    <source>
        <dbReference type="SAM" id="MobiDB-lite"/>
    </source>
</evidence>
<sequence>MGAVDPAVAAVRSAVRRDLAALGPAPGDLVLVACSGGSDSSALAAALAHEAPRVGRSVRSRAAGVRAGAVVVDHGLQAGSGAVAAAAAERCRALGLDPVLVRRVAVGREGGVEAAARTARYAAFEEAVAATGAAAVLLGHTRDDQAEQVLLGLGRGSGARSLAGMPRVRGHYRRPLLDVSRAETRAACAAERLVWWDDPTNALPAVPASGTPSGVPLRTRVRHEVLPLLEEVLGPGAVRALARSADQLRADADALDALAADLVARAAAAAAGVRGQDADGVGEPSSGACGGASGGSGPALVLDVALLGRAPSAVRRRALRLAALDVGAPAGATGSRHVDALDALVVGWRGQGVTFLPSGASAHRAYGRLFLHPGPDGAPSRQTLSSTSSSTFSSTSSSTSRRTSSHTPEE</sequence>
<dbReference type="AlphaFoldDB" id="A0A4P6EPF7"/>
<accession>A0A4P6EPF7</accession>
<evidence type="ECO:0000256" key="2">
    <source>
        <dbReference type="ARBA" id="ARBA00022598"/>
    </source>
</evidence>
<dbReference type="Pfam" id="PF09179">
    <property type="entry name" value="TilS"/>
    <property type="match status" value="1"/>
</dbReference>
<dbReference type="KEGG" id="xyl:ET495_10915"/>
<reference evidence="11 12" key="1">
    <citation type="submission" date="2019-01" db="EMBL/GenBank/DDBJ databases">
        <title>Genome sequencing of strain 2JSPR-7.</title>
        <authorList>
            <person name="Heo J."/>
            <person name="Kim S.-J."/>
            <person name="Kim J.-S."/>
            <person name="Hong S.-B."/>
            <person name="Kwon S.-W."/>
        </authorList>
    </citation>
    <scope>NUCLEOTIDE SEQUENCE [LARGE SCALE GENOMIC DNA]</scope>
    <source>
        <strain evidence="11 12">2JSPR-7</strain>
    </source>
</reference>
<feature type="compositionally biased region" description="Low complexity" evidence="8">
    <location>
        <begin position="380"/>
        <end position="410"/>
    </location>
</feature>
<dbReference type="OrthoDB" id="5244702at2"/>
<keyword evidence="5 7" id="KW-0067">ATP-binding</keyword>
<dbReference type="Pfam" id="PF01171">
    <property type="entry name" value="ATP_bind_3"/>
    <property type="match status" value="1"/>
</dbReference>
<dbReference type="EC" id="6.3.4.19" evidence="7"/>
<dbReference type="EMBL" id="CP035495">
    <property type="protein sequence ID" value="QAY63673.1"/>
    <property type="molecule type" value="Genomic_DNA"/>
</dbReference>
<keyword evidence="2 7" id="KW-0436">Ligase</keyword>
<evidence type="ECO:0000256" key="6">
    <source>
        <dbReference type="ARBA" id="ARBA00048539"/>
    </source>
</evidence>
<dbReference type="InterPro" id="IPR012795">
    <property type="entry name" value="tRNA_Ile_lys_synt_N"/>
</dbReference>
<dbReference type="PANTHER" id="PTHR43033:SF1">
    <property type="entry name" value="TRNA(ILE)-LYSIDINE SYNTHASE-RELATED"/>
    <property type="match status" value="1"/>
</dbReference>
<dbReference type="InterPro" id="IPR011063">
    <property type="entry name" value="TilS/TtcA_N"/>
</dbReference>
<dbReference type="SUPFAM" id="SSF52402">
    <property type="entry name" value="Adenine nucleotide alpha hydrolases-like"/>
    <property type="match status" value="1"/>
</dbReference>
<dbReference type="InterPro" id="IPR015262">
    <property type="entry name" value="tRNA_Ile_lys_synt_subst-bd"/>
</dbReference>
<dbReference type="Proteomes" id="UP000291758">
    <property type="component" value="Chromosome"/>
</dbReference>
<feature type="domain" description="tRNA(Ile)-lysidine synthase substrate-binding" evidence="10">
    <location>
        <begin position="302"/>
        <end position="370"/>
    </location>
</feature>
<keyword evidence="1 7" id="KW-0963">Cytoplasm</keyword>
<comment type="catalytic activity">
    <reaction evidence="6 7">
        <text>cytidine(34) in tRNA(Ile2) + L-lysine + ATP = lysidine(34) in tRNA(Ile2) + AMP + diphosphate + H(+)</text>
        <dbReference type="Rhea" id="RHEA:43744"/>
        <dbReference type="Rhea" id="RHEA-COMP:10625"/>
        <dbReference type="Rhea" id="RHEA-COMP:10670"/>
        <dbReference type="ChEBI" id="CHEBI:15378"/>
        <dbReference type="ChEBI" id="CHEBI:30616"/>
        <dbReference type="ChEBI" id="CHEBI:32551"/>
        <dbReference type="ChEBI" id="CHEBI:33019"/>
        <dbReference type="ChEBI" id="CHEBI:82748"/>
        <dbReference type="ChEBI" id="CHEBI:83665"/>
        <dbReference type="ChEBI" id="CHEBI:456215"/>
        <dbReference type="EC" id="6.3.4.19"/>
    </reaction>
</comment>
<evidence type="ECO:0000259" key="10">
    <source>
        <dbReference type="Pfam" id="PF09179"/>
    </source>
</evidence>
<dbReference type="SUPFAM" id="SSF82829">
    <property type="entry name" value="MesJ substrate recognition domain-like"/>
    <property type="match status" value="1"/>
</dbReference>
<evidence type="ECO:0000256" key="4">
    <source>
        <dbReference type="ARBA" id="ARBA00022741"/>
    </source>
</evidence>
<comment type="subcellular location">
    <subcellularLocation>
        <location evidence="7">Cytoplasm</location>
    </subcellularLocation>
</comment>
<gene>
    <name evidence="7 11" type="primary">tilS</name>
    <name evidence="11" type="ORF">ET495_10915</name>
</gene>
<evidence type="ECO:0000313" key="12">
    <source>
        <dbReference type="Proteomes" id="UP000291758"/>
    </source>
</evidence>
<dbReference type="PANTHER" id="PTHR43033">
    <property type="entry name" value="TRNA(ILE)-LYSIDINE SYNTHASE-RELATED"/>
    <property type="match status" value="1"/>
</dbReference>
<protein>
    <recommendedName>
        <fullName evidence="7">tRNA(Ile)-lysidine synthase</fullName>
        <ecNumber evidence="7">6.3.4.19</ecNumber>
    </recommendedName>
    <alternativeName>
        <fullName evidence="7">tRNA(Ile)-2-lysyl-cytidine synthase</fullName>
    </alternativeName>
    <alternativeName>
        <fullName evidence="7">tRNA(Ile)-lysidine synthetase</fullName>
    </alternativeName>
</protein>
<evidence type="ECO:0000256" key="5">
    <source>
        <dbReference type="ARBA" id="ARBA00022840"/>
    </source>
</evidence>
<dbReference type="RefSeq" id="WP_129204834.1">
    <property type="nucleotide sequence ID" value="NZ_CP035495.1"/>
</dbReference>
<evidence type="ECO:0000313" key="11">
    <source>
        <dbReference type="EMBL" id="QAY63673.1"/>
    </source>
</evidence>
<comment type="similarity">
    <text evidence="7">Belongs to the tRNA(Ile)-lysidine synthase family.</text>
</comment>
<organism evidence="11 12">
    <name type="scientific">Xylanimonas allomyrinae</name>
    <dbReference type="NCBI Taxonomy" id="2509459"/>
    <lineage>
        <taxon>Bacteria</taxon>
        <taxon>Bacillati</taxon>
        <taxon>Actinomycetota</taxon>
        <taxon>Actinomycetes</taxon>
        <taxon>Micrococcales</taxon>
        <taxon>Promicromonosporaceae</taxon>
        <taxon>Xylanimonas</taxon>
    </lineage>
</organism>
<evidence type="ECO:0000256" key="7">
    <source>
        <dbReference type="HAMAP-Rule" id="MF_01161"/>
    </source>
</evidence>
<evidence type="ECO:0000256" key="3">
    <source>
        <dbReference type="ARBA" id="ARBA00022694"/>
    </source>
</evidence>
<dbReference type="GO" id="GO:0005524">
    <property type="term" value="F:ATP binding"/>
    <property type="evidence" value="ECO:0007669"/>
    <property type="project" value="UniProtKB-UniRule"/>
</dbReference>
<dbReference type="NCBIfam" id="TIGR02432">
    <property type="entry name" value="lysidine_TilS_N"/>
    <property type="match status" value="1"/>
</dbReference>
<feature type="domain" description="tRNA(Ile)-lysidine/2-thiocytidine synthase N-terminal" evidence="9">
    <location>
        <begin position="30"/>
        <end position="202"/>
    </location>
</feature>
<keyword evidence="4 7" id="KW-0547">Nucleotide-binding</keyword>
<dbReference type="InterPro" id="IPR014729">
    <property type="entry name" value="Rossmann-like_a/b/a_fold"/>
</dbReference>
<dbReference type="GO" id="GO:0006400">
    <property type="term" value="P:tRNA modification"/>
    <property type="evidence" value="ECO:0007669"/>
    <property type="project" value="UniProtKB-UniRule"/>
</dbReference>
<comment type="domain">
    <text evidence="7">The N-terminal region contains the highly conserved SGGXDS motif, predicted to be a P-loop motif involved in ATP binding.</text>
</comment>
<comment type="function">
    <text evidence="7">Ligates lysine onto the cytidine present at position 34 of the AUA codon-specific tRNA(Ile) that contains the anticodon CAU, in an ATP-dependent manner. Cytidine is converted to lysidine, thus changing the amino acid specificity of the tRNA from methionine to isoleucine.</text>
</comment>
<evidence type="ECO:0000256" key="1">
    <source>
        <dbReference type="ARBA" id="ARBA00022490"/>
    </source>
</evidence>
<dbReference type="InterPro" id="IPR012094">
    <property type="entry name" value="tRNA_Ile_lys_synt"/>
</dbReference>
<keyword evidence="3 7" id="KW-0819">tRNA processing</keyword>